<dbReference type="OrthoDB" id="146256at2"/>
<protein>
    <submittedName>
        <fullName evidence="8">Major facilitator superfamily MFS_1</fullName>
    </submittedName>
</protein>
<dbReference type="PROSITE" id="PS50850">
    <property type="entry name" value="MFS"/>
    <property type="match status" value="1"/>
</dbReference>
<dbReference type="EMBL" id="CP000804">
    <property type="protein sequence ID" value="ABU58048.1"/>
    <property type="molecule type" value="Genomic_DNA"/>
</dbReference>
<dbReference type="InterPro" id="IPR036259">
    <property type="entry name" value="MFS_trans_sf"/>
</dbReference>
<accession>A7NKM8</accession>
<keyword evidence="3 6" id="KW-0812">Transmembrane</keyword>
<keyword evidence="4 6" id="KW-1133">Transmembrane helix</keyword>
<feature type="transmembrane region" description="Helical" evidence="6">
    <location>
        <begin position="344"/>
        <end position="363"/>
    </location>
</feature>
<feature type="transmembrane region" description="Helical" evidence="6">
    <location>
        <begin position="300"/>
        <end position="324"/>
    </location>
</feature>
<feature type="domain" description="Major facilitator superfamily (MFS) profile" evidence="7">
    <location>
        <begin position="31"/>
        <end position="520"/>
    </location>
</feature>
<dbReference type="AlphaFoldDB" id="A7NKM8"/>
<dbReference type="Proteomes" id="UP000000263">
    <property type="component" value="Chromosome"/>
</dbReference>
<keyword evidence="9" id="KW-1185">Reference proteome</keyword>
<feature type="transmembrane region" description="Helical" evidence="6">
    <location>
        <begin position="403"/>
        <end position="427"/>
    </location>
</feature>
<feature type="transmembrane region" description="Helical" evidence="6">
    <location>
        <begin position="131"/>
        <end position="151"/>
    </location>
</feature>
<dbReference type="InterPro" id="IPR011701">
    <property type="entry name" value="MFS"/>
</dbReference>
<dbReference type="HOGENOM" id="CLU_000960_2_5_0"/>
<dbReference type="PANTHER" id="PTHR23501">
    <property type="entry name" value="MAJOR FACILITATOR SUPERFAMILY"/>
    <property type="match status" value="1"/>
</dbReference>
<name>A7NKM8_ROSCS</name>
<feature type="transmembrane region" description="Helical" evidence="6">
    <location>
        <begin position="30"/>
        <end position="51"/>
    </location>
</feature>
<feature type="transmembrane region" description="Helical" evidence="6">
    <location>
        <begin position="158"/>
        <end position="178"/>
    </location>
</feature>
<dbReference type="PANTHER" id="PTHR23501:SF191">
    <property type="entry name" value="VACUOLAR BASIC AMINO ACID TRANSPORTER 4"/>
    <property type="match status" value="1"/>
</dbReference>
<feature type="transmembrane region" description="Helical" evidence="6">
    <location>
        <begin position="100"/>
        <end position="119"/>
    </location>
</feature>
<dbReference type="STRING" id="383372.Rcas_1960"/>
<keyword evidence="5 6" id="KW-0472">Membrane</keyword>
<evidence type="ECO:0000259" key="7">
    <source>
        <dbReference type="PROSITE" id="PS50850"/>
    </source>
</evidence>
<dbReference type="RefSeq" id="WP_012120472.1">
    <property type="nucleotide sequence ID" value="NC_009767.1"/>
</dbReference>
<dbReference type="eggNOG" id="COG2814">
    <property type="taxonomic scope" value="Bacteria"/>
</dbReference>
<evidence type="ECO:0000256" key="3">
    <source>
        <dbReference type="ARBA" id="ARBA00022692"/>
    </source>
</evidence>
<feature type="transmembrane region" description="Helical" evidence="6">
    <location>
        <begin position="190"/>
        <end position="210"/>
    </location>
</feature>
<dbReference type="InterPro" id="IPR020846">
    <property type="entry name" value="MFS_dom"/>
</dbReference>
<feature type="transmembrane region" description="Helical" evidence="6">
    <location>
        <begin position="71"/>
        <end position="88"/>
    </location>
</feature>
<feature type="transmembrane region" description="Helical" evidence="6">
    <location>
        <begin position="262"/>
        <end position="280"/>
    </location>
</feature>
<evidence type="ECO:0000313" key="9">
    <source>
        <dbReference type="Proteomes" id="UP000000263"/>
    </source>
</evidence>
<comment type="subcellular location">
    <subcellularLocation>
        <location evidence="1">Cell membrane</location>
        <topology evidence="1">Multi-pass membrane protein</topology>
    </subcellularLocation>
</comment>
<feature type="transmembrane region" description="Helical" evidence="6">
    <location>
        <begin position="498"/>
        <end position="515"/>
    </location>
</feature>
<gene>
    <name evidence="8" type="ordered locus">Rcas_1960</name>
</gene>
<dbReference type="GO" id="GO:0022857">
    <property type="term" value="F:transmembrane transporter activity"/>
    <property type="evidence" value="ECO:0007669"/>
    <property type="project" value="InterPro"/>
</dbReference>
<organism evidence="8 9">
    <name type="scientific">Roseiflexus castenholzii (strain DSM 13941 / HLO8)</name>
    <dbReference type="NCBI Taxonomy" id="383372"/>
    <lineage>
        <taxon>Bacteria</taxon>
        <taxon>Bacillati</taxon>
        <taxon>Chloroflexota</taxon>
        <taxon>Chloroflexia</taxon>
        <taxon>Chloroflexales</taxon>
        <taxon>Roseiflexineae</taxon>
        <taxon>Roseiflexaceae</taxon>
        <taxon>Roseiflexus</taxon>
    </lineage>
</organism>
<dbReference type="KEGG" id="rca:Rcas_1960"/>
<proteinExistence type="predicted"/>
<feature type="transmembrane region" description="Helical" evidence="6">
    <location>
        <begin position="439"/>
        <end position="461"/>
    </location>
</feature>
<sequence>MTLEQKPATISASQPVQERGISAWLQQPQAALALVCAAVFVGAVDLTIVTAVLPKIMVDLSVSIETELHRASWIITGYLLAYTISMTFTGRLSDLYGRRVAYMICLTIFTIGSIVVAVAPALEEVVLGRVVQALGAGALVPISMALVSDLFPPERRPAALGVIAAVDTAGWMVGHVYGGALMRLFDDWRLLFWLNVPFGIIALALTWLALRRLVITRAAGSFDWRGAVLISLSLTAFNIGMGAGAELGQTDFYGDRPGPPPYALPLTLASLVVLAAFIWVERRARDPLLDLTLFRQRGTVAASIMNVLIGFVLALAIANVPLFINTRLGLLYPTDPDILRRGAWETGLVLSALTLALALLAWPGGRLAGRFGERLPALIGLAVATAGYLAMSRWQSDTDYGTMVGGLTLAGCGIGMALAPTASAIITAAGPNRRGAASALVIILRLIGMTAGVSTLTLWGVQRQDALRRTADPALLADFDQVRMFLIDVAAQVVGETFLFAVAACALALIAAIWLPGRAVREASG</sequence>
<dbReference type="SUPFAM" id="SSF103473">
    <property type="entry name" value="MFS general substrate transporter"/>
    <property type="match status" value="1"/>
</dbReference>
<keyword evidence="2" id="KW-0813">Transport</keyword>
<evidence type="ECO:0000256" key="1">
    <source>
        <dbReference type="ARBA" id="ARBA00004651"/>
    </source>
</evidence>
<evidence type="ECO:0000256" key="2">
    <source>
        <dbReference type="ARBA" id="ARBA00022448"/>
    </source>
</evidence>
<feature type="transmembrane region" description="Helical" evidence="6">
    <location>
        <begin position="375"/>
        <end position="391"/>
    </location>
</feature>
<reference evidence="8 9" key="1">
    <citation type="submission" date="2007-08" db="EMBL/GenBank/DDBJ databases">
        <title>Complete sequence of Roseiflexus castenholzii DSM 13941.</title>
        <authorList>
            <consortium name="US DOE Joint Genome Institute"/>
            <person name="Copeland A."/>
            <person name="Lucas S."/>
            <person name="Lapidus A."/>
            <person name="Barry K."/>
            <person name="Glavina del Rio T."/>
            <person name="Dalin E."/>
            <person name="Tice H."/>
            <person name="Pitluck S."/>
            <person name="Thompson L.S."/>
            <person name="Brettin T."/>
            <person name="Bruce D."/>
            <person name="Detter J.C."/>
            <person name="Han C."/>
            <person name="Tapia R."/>
            <person name="Schmutz J."/>
            <person name="Larimer F."/>
            <person name="Land M."/>
            <person name="Hauser L."/>
            <person name="Kyrpides N."/>
            <person name="Mikhailova N."/>
            <person name="Bryant D.A."/>
            <person name="Hanada S."/>
            <person name="Tsukatani Y."/>
            <person name="Richardson P."/>
        </authorList>
    </citation>
    <scope>NUCLEOTIDE SEQUENCE [LARGE SCALE GENOMIC DNA]</scope>
    <source>
        <strain evidence="9">DSM 13941 / HLO8</strain>
    </source>
</reference>
<evidence type="ECO:0000313" key="8">
    <source>
        <dbReference type="EMBL" id="ABU58048.1"/>
    </source>
</evidence>
<evidence type="ECO:0000256" key="5">
    <source>
        <dbReference type="ARBA" id="ARBA00023136"/>
    </source>
</evidence>
<dbReference type="Pfam" id="PF07690">
    <property type="entry name" value="MFS_1"/>
    <property type="match status" value="1"/>
</dbReference>
<dbReference type="GO" id="GO:0005886">
    <property type="term" value="C:plasma membrane"/>
    <property type="evidence" value="ECO:0007669"/>
    <property type="project" value="UniProtKB-SubCell"/>
</dbReference>
<evidence type="ECO:0000256" key="6">
    <source>
        <dbReference type="SAM" id="Phobius"/>
    </source>
</evidence>
<evidence type="ECO:0000256" key="4">
    <source>
        <dbReference type="ARBA" id="ARBA00022989"/>
    </source>
</evidence>
<dbReference type="CDD" id="cd17321">
    <property type="entry name" value="MFS_MMR_MDR_like"/>
    <property type="match status" value="1"/>
</dbReference>
<dbReference type="Gene3D" id="1.20.1250.20">
    <property type="entry name" value="MFS general substrate transporter like domains"/>
    <property type="match status" value="2"/>
</dbReference>
<feature type="transmembrane region" description="Helical" evidence="6">
    <location>
        <begin position="222"/>
        <end position="242"/>
    </location>
</feature>